<dbReference type="EMBL" id="AUYC01000031">
    <property type="protein sequence ID" value="KZN62622.1"/>
    <property type="molecule type" value="Genomic_DNA"/>
</dbReference>
<dbReference type="AlphaFoldDB" id="A0A167KD88"/>
<dbReference type="Proteomes" id="UP000076486">
    <property type="component" value="Unassembled WGS sequence"/>
</dbReference>
<dbReference type="PATRIC" id="fig|1365248.3.peg.2762"/>
<sequence length="44" mass="4829">MKILIKKCLFSLEKPVRSLQSLDKSKLRFISGGTNGGGIDPHSK</sequence>
<protein>
    <submittedName>
        <fullName evidence="1">Uncharacterized protein</fullName>
    </submittedName>
</protein>
<gene>
    <name evidence="1" type="ORF">N473_18505</name>
</gene>
<evidence type="ECO:0000313" key="1">
    <source>
        <dbReference type="EMBL" id="KZN62622.1"/>
    </source>
</evidence>
<dbReference type="RefSeq" id="WP_269202344.1">
    <property type="nucleotide sequence ID" value="NZ_AUYC01000031.1"/>
</dbReference>
<evidence type="ECO:0000313" key="2">
    <source>
        <dbReference type="Proteomes" id="UP000076486"/>
    </source>
</evidence>
<proteinExistence type="predicted"/>
<name>A0A167KD88_9GAMM</name>
<accession>A0A167KD88</accession>
<organism evidence="1 2">
    <name type="scientific">Pseudoalteromonas luteoviolacea CPMOR-1</name>
    <dbReference type="NCBI Taxonomy" id="1365248"/>
    <lineage>
        <taxon>Bacteria</taxon>
        <taxon>Pseudomonadati</taxon>
        <taxon>Pseudomonadota</taxon>
        <taxon>Gammaproteobacteria</taxon>
        <taxon>Alteromonadales</taxon>
        <taxon>Pseudoalteromonadaceae</taxon>
        <taxon>Pseudoalteromonas</taxon>
    </lineage>
</organism>
<comment type="caution">
    <text evidence="1">The sequence shown here is derived from an EMBL/GenBank/DDBJ whole genome shotgun (WGS) entry which is preliminary data.</text>
</comment>
<reference evidence="1 2" key="1">
    <citation type="submission" date="2013-07" db="EMBL/GenBank/DDBJ databases">
        <title>Comparative Genomic and Metabolomic Analysis of Twelve Strains of Pseudoalteromonas luteoviolacea.</title>
        <authorList>
            <person name="Vynne N.G."/>
            <person name="Mansson M."/>
            <person name="Gram L."/>
        </authorList>
    </citation>
    <scope>NUCLEOTIDE SEQUENCE [LARGE SCALE GENOMIC DNA]</scope>
    <source>
        <strain evidence="1 2">CPMOR-1</strain>
    </source>
</reference>